<evidence type="ECO:0000256" key="2">
    <source>
        <dbReference type="ARBA" id="ARBA00022723"/>
    </source>
</evidence>
<dbReference type="GO" id="GO:0005634">
    <property type="term" value="C:nucleus"/>
    <property type="evidence" value="ECO:0007669"/>
    <property type="project" value="UniProtKB-SubCell"/>
</dbReference>
<dbReference type="InterPro" id="IPR050200">
    <property type="entry name" value="Nuclear_hormone_rcpt_NR3"/>
</dbReference>
<sequence length="157" mass="17513">MHVYYFVHKHNEKEIQELSRQRSKGGLKPQSERGLKGTMKVTRRQESGCISGSVLILKTYKKLYLTQQLMSIFNIVGIQTFGFELGMSNCGAGFASKQHYAAADSNSSTPAKSFVACRVCGDKASGYHYGVTSCEGCKVNVQLIRHEREFCSSLMVR</sequence>
<keyword evidence="3" id="KW-0863">Zinc-finger</keyword>
<dbReference type="SUPFAM" id="SSF57716">
    <property type="entry name" value="Glucocorticoid receptor-like (DNA-binding domain)"/>
    <property type="match status" value="1"/>
</dbReference>
<gene>
    <name evidence="12" type="ORF">WN51_11049</name>
</gene>
<reference evidence="12 13" key="1">
    <citation type="submission" date="2015-07" db="EMBL/GenBank/DDBJ databases">
        <title>The genome of Melipona quadrifasciata.</title>
        <authorList>
            <person name="Pan H."/>
            <person name="Kapheim K."/>
        </authorList>
    </citation>
    <scope>NUCLEOTIDE SEQUENCE [LARGE SCALE GENOMIC DNA]</scope>
    <source>
        <strain evidence="12">0111107301</strain>
        <tissue evidence="12">Whole body</tissue>
    </source>
</reference>
<evidence type="ECO:0000256" key="4">
    <source>
        <dbReference type="ARBA" id="ARBA00022833"/>
    </source>
</evidence>
<evidence type="ECO:0000256" key="8">
    <source>
        <dbReference type="ARBA" id="ARBA00023170"/>
    </source>
</evidence>
<evidence type="ECO:0000313" key="12">
    <source>
        <dbReference type="EMBL" id="KOX76694.1"/>
    </source>
</evidence>
<name>A0A0N1ITT8_9HYME</name>
<keyword evidence="6" id="KW-0238">DNA-binding</keyword>
<dbReference type="PANTHER" id="PTHR48092">
    <property type="entry name" value="KNIRPS-RELATED PROTEIN-RELATED"/>
    <property type="match status" value="1"/>
</dbReference>
<keyword evidence="4" id="KW-0862">Zinc</keyword>
<evidence type="ECO:0000256" key="6">
    <source>
        <dbReference type="ARBA" id="ARBA00023125"/>
    </source>
</evidence>
<dbReference type="AlphaFoldDB" id="A0A0N1ITT8"/>
<dbReference type="Proteomes" id="UP000053105">
    <property type="component" value="Unassembled WGS sequence"/>
</dbReference>
<evidence type="ECO:0000256" key="1">
    <source>
        <dbReference type="ARBA" id="ARBA00004123"/>
    </source>
</evidence>
<keyword evidence="2" id="KW-0479">Metal-binding</keyword>
<dbReference type="InterPro" id="IPR001628">
    <property type="entry name" value="Znf_hrmn_rcpt"/>
</dbReference>
<dbReference type="EMBL" id="KQ435742">
    <property type="protein sequence ID" value="KOX76694.1"/>
    <property type="molecule type" value="Genomic_DNA"/>
</dbReference>
<dbReference type="Gene3D" id="3.30.50.10">
    <property type="entry name" value="Erythroid Transcription Factor GATA-1, subunit A"/>
    <property type="match status" value="1"/>
</dbReference>
<evidence type="ECO:0000256" key="9">
    <source>
        <dbReference type="ARBA" id="ARBA00023242"/>
    </source>
</evidence>
<keyword evidence="8" id="KW-0675">Receptor</keyword>
<evidence type="ECO:0000256" key="10">
    <source>
        <dbReference type="SAM" id="MobiDB-lite"/>
    </source>
</evidence>
<evidence type="ECO:0000259" key="11">
    <source>
        <dbReference type="SMART" id="SM00399"/>
    </source>
</evidence>
<feature type="region of interest" description="Disordered" evidence="10">
    <location>
        <begin position="17"/>
        <end position="36"/>
    </location>
</feature>
<evidence type="ECO:0000256" key="7">
    <source>
        <dbReference type="ARBA" id="ARBA00023163"/>
    </source>
</evidence>
<dbReference type="GO" id="GO:0008270">
    <property type="term" value="F:zinc ion binding"/>
    <property type="evidence" value="ECO:0007669"/>
    <property type="project" value="UniProtKB-KW"/>
</dbReference>
<evidence type="ECO:0000313" key="13">
    <source>
        <dbReference type="Proteomes" id="UP000053105"/>
    </source>
</evidence>
<dbReference type="InterPro" id="IPR013088">
    <property type="entry name" value="Znf_NHR/GATA"/>
</dbReference>
<evidence type="ECO:0000256" key="3">
    <source>
        <dbReference type="ARBA" id="ARBA00022771"/>
    </source>
</evidence>
<dbReference type="STRING" id="166423.A0A0N1ITT8"/>
<dbReference type="GO" id="GO:0043565">
    <property type="term" value="F:sequence-specific DNA binding"/>
    <property type="evidence" value="ECO:0007669"/>
    <property type="project" value="InterPro"/>
</dbReference>
<keyword evidence="9" id="KW-0539">Nucleus</keyword>
<dbReference type="GO" id="GO:0003700">
    <property type="term" value="F:DNA-binding transcription factor activity"/>
    <property type="evidence" value="ECO:0007669"/>
    <property type="project" value="InterPro"/>
</dbReference>
<keyword evidence="7" id="KW-0804">Transcription</keyword>
<dbReference type="OrthoDB" id="5771769at2759"/>
<evidence type="ECO:0000256" key="5">
    <source>
        <dbReference type="ARBA" id="ARBA00023015"/>
    </source>
</evidence>
<accession>A0A0N1ITT8</accession>
<dbReference type="SMART" id="SM00399">
    <property type="entry name" value="ZnF_C4"/>
    <property type="match status" value="1"/>
</dbReference>
<comment type="subcellular location">
    <subcellularLocation>
        <location evidence="1">Nucleus</location>
    </subcellularLocation>
</comment>
<dbReference type="PRINTS" id="PR00047">
    <property type="entry name" value="STROIDFINGER"/>
</dbReference>
<feature type="domain" description="Nuclear receptor" evidence="11">
    <location>
        <begin position="114"/>
        <end position="155"/>
    </location>
</feature>
<keyword evidence="5" id="KW-0805">Transcription regulation</keyword>
<organism evidence="12 13">
    <name type="scientific">Melipona quadrifasciata</name>
    <dbReference type="NCBI Taxonomy" id="166423"/>
    <lineage>
        <taxon>Eukaryota</taxon>
        <taxon>Metazoa</taxon>
        <taxon>Ecdysozoa</taxon>
        <taxon>Arthropoda</taxon>
        <taxon>Hexapoda</taxon>
        <taxon>Insecta</taxon>
        <taxon>Pterygota</taxon>
        <taxon>Neoptera</taxon>
        <taxon>Endopterygota</taxon>
        <taxon>Hymenoptera</taxon>
        <taxon>Apocrita</taxon>
        <taxon>Aculeata</taxon>
        <taxon>Apoidea</taxon>
        <taxon>Anthophila</taxon>
        <taxon>Apidae</taxon>
        <taxon>Melipona</taxon>
    </lineage>
</organism>
<dbReference type="Pfam" id="PF00105">
    <property type="entry name" value="zf-C4"/>
    <property type="match status" value="1"/>
</dbReference>
<proteinExistence type="predicted"/>
<keyword evidence="13" id="KW-1185">Reference proteome</keyword>
<protein>
    <submittedName>
        <fullName evidence="12">Ecdysone-induced protein 78C</fullName>
    </submittedName>
</protein>